<reference evidence="1" key="1">
    <citation type="submission" date="2018-05" db="EMBL/GenBank/DDBJ databases">
        <authorList>
            <person name="Lanie J.A."/>
            <person name="Ng W.-L."/>
            <person name="Kazmierczak K.M."/>
            <person name="Andrzejewski T.M."/>
            <person name="Davidsen T.M."/>
            <person name="Wayne K.J."/>
            <person name="Tettelin H."/>
            <person name="Glass J.I."/>
            <person name="Rusch D."/>
            <person name="Podicherti R."/>
            <person name="Tsui H.-C.T."/>
            <person name="Winkler M.E."/>
        </authorList>
    </citation>
    <scope>NUCLEOTIDE SEQUENCE</scope>
</reference>
<name>A0A382V2R6_9ZZZZ</name>
<organism evidence="1">
    <name type="scientific">marine metagenome</name>
    <dbReference type="NCBI Taxonomy" id="408172"/>
    <lineage>
        <taxon>unclassified sequences</taxon>
        <taxon>metagenomes</taxon>
        <taxon>ecological metagenomes</taxon>
    </lineage>
</organism>
<accession>A0A382V2R6</accession>
<dbReference type="AlphaFoldDB" id="A0A382V2R6"/>
<feature type="non-terminal residue" evidence="1">
    <location>
        <position position="1"/>
    </location>
</feature>
<protein>
    <submittedName>
        <fullName evidence="1">Uncharacterized protein</fullName>
    </submittedName>
</protein>
<proteinExistence type="predicted"/>
<gene>
    <name evidence="1" type="ORF">METZ01_LOCUS393082</name>
</gene>
<evidence type="ECO:0000313" key="1">
    <source>
        <dbReference type="EMBL" id="SVD40228.1"/>
    </source>
</evidence>
<dbReference type="EMBL" id="UINC01148383">
    <property type="protein sequence ID" value="SVD40228.1"/>
    <property type="molecule type" value="Genomic_DNA"/>
</dbReference>
<sequence>CAYTEGTSAFSIWFTTDFGRVIQTLSEDVIH</sequence>